<evidence type="ECO:0000313" key="3">
    <source>
        <dbReference type="Proteomes" id="UP000488299"/>
    </source>
</evidence>
<accession>A0A7J5TYC5</accession>
<sequence>MKYNFKDLRKRVKGIEGGYGAVSKELGVTDQRLRTILSGTTHPRESTMMRLNKALKKLEQARDQQREEHAEIFLP</sequence>
<comment type="caution">
    <text evidence="2">The sequence shown here is derived from an EMBL/GenBank/DDBJ whole genome shotgun (WGS) entry which is preliminary data.</text>
</comment>
<keyword evidence="1" id="KW-0175">Coiled coil</keyword>
<organism evidence="2 3">
    <name type="scientific">Rudanella paleaurantiibacter</name>
    <dbReference type="NCBI Taxonomy" id="2614655"/>
    <lineage>
        <taxon>Bacteria</taxon>
        <taxon>Pseudomonadati</taxon>
        <taxon>Bacteroidota</taxon>
        <taxon>Cytophagia</taxon>
        <taxon>Cytophagales</taxon>
        <taxon>Cytophagaceae</taxon>
        <taxon>Rudanella</taxon>
    </lineage>
</organism>
<keyword evidence="3" id="KW-1185">Reference proteome</keyword>
<reference evidence="2 3" key="1">
    <citation type="submission" date="2019-10" db="EMBL/GenBank/DDBJ databases">
        <title>Rudanella paleaurantiibacter sp. nov., isolated from sludge.</title>
        <authorList>
            <person name="Xu S.Q."/>
        </authorList>
    </citation>
    <scope>NUCLEOTIDE SEQUENCE [LARGE SCALE GENOMIC DNA]</scope>
    <source>
        <strain evidence="2 3">HX-22-17</strain>
    </source>
</reference>
<proteinExistence type="predicted"/>
<dbReference type="RefSeq" id="WP_152124721.1">
    <property type="nucleotide sequence ID" value="NZ_WELI01000005.1"/>
</dbReference>
<evidence type="ECO:0000256" key="1">
    <source>
        <dbReference type="SAM" id="Coils"/>
    </source>
</evidence>
<dbReference type="AlphaFoldDB" id="A0A7J5TYC5"/>
<protein>
    <submittedName>
        <fullName evidence="2">Uncharacterized protein</fullName>
    </submittedName>
</protein>
<feature type="coiled-coil region" evidence="1">
    <location>
        <begin position="44"/>
        <end position="71"/>
    </location>
</feature>
<gene>
    <name evidence="2" type="ORF">F5984_13100</name>
</gene>
<evidence type="ECO:0000313" key="2">
    <source>
        <dbReference type="EMBL" id="KAB7730114.1"/>
    </source>
</evidence>
<dbReference type="EMBL" id="WELI01000005">
    <property type="protein sequence ID" value="KAB7730114.1"/>
    <property type="molecule type" value="Genomic_DNA"/>
</dbReference>
<dbReference type="Proteomes" id="UP000488299">
    <property type="component" value="Unassembled WGS sequence"/>
</dbReference>
<name>A0A7J5TYC5_9BACT</name>